<dbReference type="EMBL" id="QWGR01000008">
    <property type="protein sequence ID" value="RIJ47430.1"/>
    <property type="molecule type" value="Genomic_DNA"/>
</dbReference>
<feature type="transmembrane region" description="Helical" evidence="1">
    <location>
        <begin position="445"/>
        <end position="469"/>
    </location>
</feature>
<dbReference type="GO" id="GO:0016020">
    <property type="term" value="C:membrane"/>
    <property type="evidence" value="ECO:0007669"/>
    <property type="project" value="TreeGrafter"/>
</dbReference>
<evidence type="ECO:0000259" key="2">
    <source>
        <dbReference type="Pfam" id="PF01433"/>
    </source>
</evidence>
<feature type="transmembrane region" description="Helical" evidence="1">
    <location>
        <begin position="518"/>
        <end position="542"/>
    </location>
</feature>
<dbReference type="GO" id="GO:0008270">
    <property type="term" value="F:zinc ion binding"/>
    <property type="evidence" value="ECO:0007669"/>
    <property type="project" value="InterPro"/>
</dbReference>
<comment type="caution">
    <text evidence="3">The sequence shown here is derived from an EMBL/GenBank/DDBJ whole genome shotgun (WGS) entry which is preliminary data.</text>
</comment>
<feature type="transmembrane region" description="Helical" evidence="1">
    <location>
        <begin position="245"/>
        <end position="266"/>
    </location>
</feature>
<gene>
    <name evidence="3" type="ORF">D1614_15070</name>
</gene>
<dbReference type="GO" id="GO:0070006">
    <property type="term" value="F:metalloaminopeptidase activity"/>
    <property type="evidence" value="ECO:0007669"/>
    <property type="project" value="TreeGrafter"/>
</dbReference>
<keyword evidence="1" id="KW-0472">Membrane</keyword>
<keyword evidence="3" id="KW-0031">Aminopeptidase</keyword>
<feature type="transmembrane region" description="Helical" evidence="1">
    <location>
        <begin position="408"/>
        <end position="433"/>
    </location>
</feature>
<keyword evidence="3" id="KW-0378">Hydrolase</keyword>
<keyword evidence="4" id="KW-1185">Reference proteome</keyword>
<dbReference type="Gene3D" id="1.10.390.10">
    <property type="entry name" value="Neutral Protease Domain 2"/>
    <property type="match status" value="1"/>
</dbReference>
<dbReference type="RefSeq" id="WP_119438790.1">
    <property type="nucleotide sequence ID" value="NZ_QWGR01000008.1"/>
</dbReference>
<feature type="transmembrane region" description="Helical" evidence="1">
    <location>
        <begin position="142"/>
        <end position="164"/>
    </location>
</feature>
<keyword evidence="1" id="KW-1133">Transmembrane helix</keyword>
<accession>A0A399SU18</accession>
<feature type="transmembrane region" description="Helical" evidence="1">
    <location>
        <begin position="50"/>
        <end position="70"/>
    </location>
</feature>
<dbReference type="GO" id="GO:0005615">
    <property type="term" value="C:extracellular space"/>
    <property type="evidence" value="ECO:0007669"/>
    <property type="project" value="TreeGrafter"/>
</dbReference>
<dbReference type="OrthoDB" id="100605at2"/>
<feature type="transmembrane region" description="Helical" evidence="1">
    <location>
        <begin position="16"/>
        <end position="38"/>
    </location>
</feature>
<dbReference type="GO" id="GO:0043171">
    <property type="term" value="P:peptide catabolic process"/>
    <property type="evidence" value="ECO:0007669"/>
    <property type="project" value="TreeGrafter"/>
</dbReference>
<dbReference type="PANTHER" id="PTHR11533">
    <property type="entry name" value="PROTEASE M1 ZINC METALLOPROTEASE"/>
    <property type="match status" value="1"/>
</dbReference>
<organism evidence="3 4">
    <name type="scientific">Maribellus luteus</name>
    <dbReference type="NCBI Taxonomy" id="2305463"/>
    <lineage>
        <taxon>Bacteria</taxon>
        <taxon>Pseudomonadati</taxon>
        <taxon>Bacteroidota</taxon>
        <taxon>Bacteroidia</taxon>
        <taxon>Marinilabiliales</taxon>
        <taxon>Prolixibacteraceae</taxon>
        <taxon>Maribellus</taxon>
    </lineage>
</organism>
<proteinExistence type="predicted"/>
<dbReference type="PANTHER" id="PTHR11533:SF174">
    <property type="entry name" value="PUROMYCIN-SENSITIVE AMINOPEPTIDASE-RELATED"/>
    <property type="match status" value="1"/>
</dbReference>
<feature type="transmembrane region" description="Helical" evidence="1">
    <location>
        <begin position="320"/>
        <end position="340"/>
    </location>
</feature>
<evidence type="ECO:0000313" key="3">
    <source>
        <dbReference type="EMBL" id="RIJ47430.1"/>
    </source>
</evidence>
<dbReference type="SUPFAM" id="SSF55486">
    <property type="entry name" value="Metalloproteases ('zincins'), catalytic domain"/>
    <property type="match status" value="1"/>
</dbReference>
<dbReference type="Proteomes" id="UP000265926">
    <property type="component" value="Unassembled WGS sequence"/>
</dbReference>
<keyword evidence="1" id="KW-0812">Transmembrane</keyword>
<dbReference type="AlphaFoldDB" id="A0A399SU18"/>
<keyword evidence="3" id="KW-0645">Protease</keyword>
<name>A0A399SU18_9BACT</name>
<feature type="domain" description="Peptidase M1 membrane alanine aminopeptidase" evidence="2">
    <location>
        <begin position="847"/>
        <end position="1053"/>
    </location>
</feature>
<dbReference type="InterPro" id="IPR027268">
    <property type="entry name" value="Peptidase_M4/M1_CTD_sf"/>
</dbReference>
<feature type="transmembrane region" description="Helical" evidence="1">
    <location>
        <begin position="476"/>
        <end position="498"/>
    </location>
</feature>
<feature type="transmembrane region" description="Helical" evidence="1">
    <location>
        <begin position="562"/>
        <end position="579"/>
    </location>
</feature>
<dbReference type="GO" id="GO:0042277">
    <property type="term" value="F:peptide binding"/>
    <property type="evidence" value="ECO:0007669"/>
    <property type="project" value="TreeGrafter"/>
</dbReference>
<feature type="transmembrane region" description="Helical" evidence="1">
    <location>
        <begin position="171"/>
        <end position="190"/>
    </location>
</feature>
<feature type="transmembrane region" description="Helical" evidence="1">
    <location>
        <begin position="102"/>
        <end position="122"/>
    </location>
</feature>
<reference evidence="3 4" key="1">
    <citation type="submission" date="2018-08" db="EMBL/GenBank/DDBJ databases">
        <title>Pallidiluteibacterium maritimus gen. nov., sp. nov., isolated from coastal sediment.</title>
        <authorList>
            <person name="Zhou L.Y."/>
        </authorList>
    </citation>
    <scope>NUCLEOTIDE SEQUENCE [LARGE SCALE GENOMIC DNA]</scope>
    <source>
        <strain evidence="3 4">XSD2</strain>
    </source>
</reference>
<dbReference type="InterPro" id="IPR014782">
    <property type="entry name" value="Peptidase_M1_dom"/>
</dbReference>
<dbReference type="InterPro" id="IPR050344">
    <property type="entry name" value="Peptidase_M1_aminopeptidases"/>
</dbReference>
<dbReference type="Pfam" id="PF01433">
    <property type="entry name" value="Peptidase_M1"/>
    <property type="match status" value="1"/>
</dbReference>
<evidence type="ECO:0000256" key="1">
    <source>
        <dbReference type="SAM" id="Phobius"/>
    </source>
</evidence>
<evidence type="ECO:0000313" key="4">
    <source>
        <dbReference type="Proteomes" id="UP000265926"/>
    </source>
</evidence>
<sequence>MNSIVRFELVNTSRSWLTYFFAIILVLSGVFGGNKFTLTAGEGIYLNSPYSIGFMLGMLSLSIIFFAILYSTQFLFKEWDAKFDLVFFSLPFSKMTYLSGKFWFFYLKTFSSFLFLVLGFVIGQTLRGGNEMQAGLNLWHYLYPLLIFGLLNSFFVCSFLFFLTYTTRKKLLVVVGGLLLYVLYMVLLVFSNSPFMSGSTPQSAEAQQISALLDPFGLSAYFFEAGVFSVQQKNNLIVPLSGWLLINRTAFFLVSILFLPIGFRLFSFSIRPGKRANKGNELESSAVIGKLDNFQTQKPDFGILAGFKSVLSFMKTDLSYLFKSITIVAVSILLVFYIGMEMFAEIDKGIRLPEKYVSSGLMATSVSSNFHLLGLLILAYFVNDLYWRSQGSNFLLIEKNTYFSNSKLAGHILSVSILLIFLTGILILEGLIFQLSYSYTRIDCYAYWGVVVFNTFPLILFSAFLLLINDNISNRYISLGVSVVSVFVLASPFSKTIIKYPLFQIFSGYKGVFSDFNGYGIYLSAFSQRLLFGLGFIGLLWFLNDYAKTGKWNIRKSIPASILIIMSVLNGVLFMKGYVPQDKESTILEAVHYEKNFRAYKNKPQPTITDVVAKVHLFPSRNAYQVEGEYVLKNQTKFPIQKVLINFSPDLKIESAVLNSLNESIAINEFVTEINLNESLQPNEKAKLNFILSYKWFAVNGHQSVNAIIGNGSFVRISRYFPLIGYQEDREVGDDQQRAKYDLGEASELKKLEAPEVFDRDFINLNLTLSTVKGQTALGTGDLKKQWSANNRNYFEYSAKNIPFRFAISSAAYQHKKVRHKDVEINIFYDENHAENVDQLITNARITLDYCSENFGKYPFTSINFVEVSSFTKGFAATAYPSAVFMTENKLFHANITADKKQDVINELAGHELSHLWWGNNQIKPDAREGAAMLTETLAMYTEMMLYKKMYGKDKMMERVGIHQLIYETRKGLDGDQPLYKVTHENIHISYSKGAMIMVELSELIGEDKVNLALRNFLKNNSYPKKPTSLDLLAEFYAVLPNEKMKTKVDSLFKTE</sequence>
<feature type="transmembrane region" description="Helical" evidence="1">
    <location>
        <begin position="360"/>
        <end position="387"/>
    </location>
</feature>
<dbReference type="GO" id="GO:0005737">
    <property type="term" value="C:cytoplasm"/>
    <property type="evidence" value="ECO:0007669"/>
    <property type="project" value="TreeGrafter"/>
</dbReference>
<protein>
    <submittedName>
        <fullName evidence="3">Aminopeptidase</fullName>
    </submittedName>
</protein>